<evidence type="ECO:0000259" key="6">
    <source>
        <dbReference type="PROSITE" id="PS50928"/>
    </source>
</evidence>
<sequence length="311" mass="33680">MGCGNPSKPTDQLPRTLLHRPRPGEIIIQALLFLAASISIFTTLGIVASLGLEAFAFFRKISLIDFFTDTVWQPAIERYGILPLLSATLATSFWAMLLALPLGLLVAIYLSEYAPRRVRDFLKPVLELLAGIPTVVYGYFALNTVTPLIRNLFGRQRVDVYNTLSAGLVMGILILPLIASMCEDALSSVPRSLKEGAYAMGANKLEVSLTIVVPAAFSGIAAAFILGLSRAVGETMIVAMAAGAGPNLTLNPFKSAETMTGHIVRISGGDLSYDSMDYQSLFAIALVLFIVTLGLNMLSSRIVRRFREVYE</sequence>
<dbReference type="CDD" id="cd06261">
    <property type="entry name" value="TM_PBP2"/>
    <property type="match status" value="1"/>
</dbReference>
<dbReference type="GO" id="GO:0005315">
    <property type="term" value="F:phosphate transmembrane transporter activity"/>
    <property type="evidence" value="ECO:0007669"/>
    <property type="project" value="InterPro"/>
</dbReference>
<feature type="domain" description="ABC transmembrane type-1" evidence="6">
    <location>
        <begin position="85"/>
        <end position="299"/>
    </location>
</feature>
<evidence type="ECO:0000256" key="4">
    <source>
        <dbReference type="ARBA" id="ARBA00023136"/>
    </source>
</evidence>
<dbReference type="GO" id="GO:0016020">
    <property type="term" value="C:membrane"/>
    <property type="evidence" value="ECO:0007669"/>
    <property type="project" value="UniProtKB-SubCell"/>
</dbReference>
<keyword evidence="3 5" id="KW-1133">Transmembrane helix</keyword>
<dbReference type="GO" id="GO:0006817">
    <property type="term" value="P:phosphate ion transport"/>
    <property type="evidence" value="ECO:0007669"/>
    <property type="project" value="InterPro"/>
</dbReference>
<dbReference type="PANTHER" id="PTHR42727">
    <property type="entry name" value="PHOSPHATE TRANSPORT SYSTEM PERMEASE PROTEIN"/>
    <property type="match status" value="1"/>
</dbReference>
<reference evidence="7" key="1">
    <citation type="submission" date="2019-08" db="EMBL/GenBank/DDBJ databases">
        <authorList>
            <person name="Kucharzyk K."/>
            <person name="Murdoch R.W."/>
            <person name="Higgins S."/>
            <person name="Loffler F."/>
        </authorList>
    </citation>
    <scope>NUCLEOTIDE SEQUENCE</scope>
</reference>
<feature type="transmembrane region" description="Helical" evidence="5">
    <location>
        <begin position="78"/>
        <end position="109"/>
    </location>
</feature>
<dbReference type="PANTHER" id="PTHR42727:SF1">
    <property type="entry name" value="PHOSPHATE TRANSPORT SYSTEM PERMEASE"/>
    <property type="match status" value="1"/>
</dbReference>
<name>A0A644TC48_9ZZZZ</name>
<dbReference type="InterPro" id="IPR000515">
    <property type="entry name" value="MetI-like"/>
</dbReference>
<keyword evidence="4 5" id="KW-0472">Membrane</keyword>
<evidence type="ECO:0000256" key="3">
    <source>
        <dbReference type="ARBA" id="ARBA00022989"/>
    </source>
</evidence>
<feature type="transmembrane region" description="Helical" evidence="5">
    <location>
        <begin position="121"/>
        <end position="140"/>
    </location>
</feature>
<dbReference type="Pfam" id="PF00528">
    <property type="entry name" value="BPD_transp_1"/>
    <property type="match status" value="1"/>
</dbReference>
<proteinExistence type="predicted"/>
<dbReference type="AlphaFoldDB" id="A0A644TC48"/>
<dbReference type="PROSITE" id="PS50928">
    <property type="entry name" value="ABC_TM1"/>
    <property type="match status" value="1"/>
</dbReference>
<keyword evidence="2 5" id="KW-0812">Transmembrane</keyword>
<feature type="transmembrane region" description="Helical" evidence="5">
    <location>
        <begin position="207"/>
        <end position="228"/>
    </location>
</feature>
<evidence type="ECO:0000256" key="2">
    <source>
        <dbReference type="ARBA" id="ARBA00022692"/>
    </source>
</evidence>
<evidence type="ECO:0000313" key="7">
    <source>
        <dbReference type="EMBL" id="MPL64450.1"/>
    </source>
</evidence>
<evidence type="ECO:0000256" key="5">
    <source>
        <dbReference type="SAM" id="Phobius"/>
    </source>
</evidence>
<comment type="caution">
    <text evidence="7">The sequence shown here is derived from an EMBL/GenBank/DDBJ whole genome shotgun (WGS) entry which is preliminary data.</text>
</comment>
<protein>
    <recommendedName>
        <fullName evidence="6">ABC transmembrane type-1 domain-containing protein</fullName>
    </recommendedName>
</protein>
<organism evidence="7">
    <name type="scientific">bioreactor metagenome</name>
    <dbReference type="NCBI Taxonomy" id="1076179"/>
    <lineage>
        <taxon>unclassified sequences</taxon>
        <taxon>metagenomes</taxon>
        <taxon>ecological metagenomes</taxon>
    </lineage>
</organism>
<dbReference type="SUPFAM" id="SSF161098">
    <property type="entry name" value="MetI-like"/>
    <property type="match status" value="1"/>
</dbReference>
<feature type="transmembrane region" description="Helical" evidence="5">
    <location>
        <begin position="30"/>
        <end position="58"/>
    </location>
</feature>
<dbReference type="InterPro" id="IPR035906">
    <property type="entry name" value="MetI-like_sf"/>
</dbReference>
<dbReference type="NCBIfam" id="TIGR02138">
    <property type="entry name" value="phosphate_pstC"/>
    <property type="match status" value="1"/>
</dbReference>
<feature type="transmembrane region" description="Helical" evidence="5">
    <location>
        <begin position="278"/>
        <end position="298"/>
    </location>
</feature>
<dbReference type="EMBL" id="VSSQ01000025">
    <property type="protein sequence ID" value="MPL64450.1"/>
    <property type="molecule type" value="Genomic_DNA"/>
</dbReference>
<dbReference type="Gene3D" id="1.10.3720.10">
    <property type="entry name" value="MetI-like"/>
    <property type="match status" value="1"/>
</dbReference>
<accession>A0A644TC48</accession>
<evidence type="ECO:0000256" key="1">
    <source>
        <dbReference type="ARBA" id="ARBA00004141"/>
    </source>
</evidence>
<gene>
    <name evidence="7" type="ORF">SDC9_10104</name>
</gene>
<comment type="subcellular location">
    <subcellularLocation>
        <location evidence="1">Membrane</location>
        <topology evidence="1">Multi-pass membrane protein</topology>
    </subcellularLocation>
</comment>
<dbReference type="InterPro" id="IPR011864">
    <property type="entry name" value="Phosphate_PstC"/>
</dbReference>
<feature type="transmembrane region" description="Helical" evidence="5">
    <location>
        <begin position="160"/>
        <end position="186"/>
    </location>
</feature>